<dbReference type="PANTHER" id="PTHR37823">
    <property type="entry name" value="CYTOCHROME C-553-LIKE"/>
    <property type="match status" value="1"/>
</dbReference>
<feature type="domain" description="Cytochrome c" evidence="7">
    <location>
        <begin position="131"/>
        <end position="207"/>
    </location>
</feature>
<dbReference type="Gene3D" id="1.10.760.10">
    <property type="entry name" value="Cytochrome c-like domain"/>
    <property type="match status" value="1"/>
</dbReference>
<reference evidence="8" key="1">
    <citation type="submission" date="2009-10" db="EMBL/GenBank/DDBJ databases">
        <title>Diversity of trophic interactions inside an arsenic-rich microbial ecosystem.</title>
        <authorList>
            <person name="Bertin P.N."/>
            <person name="Heinrich-Salmeron A."/>
            <person name="Pelletier E."/>
            <person name="Goulhen-Chollet F."/>
            <person name="Arsene-Ploetze F."/>
            <person name="Gallien S."/>
            <person name="Calteau A."/>
            <person name="Vallenet D."/>
            <person name="Casiot C."/>
            <person name="Chane-Woon-Ming B."/>
            <person name="Giloteaux L."/>
            <person name="Barakat M."/>
            <person name="Bonnefoy V."/>
            <person name="Bruneel O."/>
            <person name="Chandler M."/>
            <person name="Cleiss J."/>
            <person name="Duran R."/>
            <person name="Elbaz-Poulichet F."/>
            <person name="Fonknechten N."/>
            <person name="Lauga B."/>
            <person name="Mornico D."/>
            <person name="Ortet P."/>
            <person name="Schaeffer C."/>
            <person name="Siguier P."/>
            <person name="Alexander Thil Smith A."/>
            <person name="Van Dorsselaer A."/>
            <person name="Weissenbach J."/>
            <person name="Medigue C."/>
            <person name="Le Paslier D."/>
        </authorList>
    </citation>
    <scope>NUCLEOTIDE SEQUENCE</scope>
</reference>
<organism evidence="8">
    <name type="scientific">mine drainage metagenome</name>
    <dbReference type="NCBI Taxonomy" id="410659"/>
    <lineage>
        <taxon>unclassified sequences</taxon>
        <taxon>metagenomes</taxon>
        <taxon>ecological metagenomes</taxon>
    </lineage>
</organism>
<keyword evidence="4" id="KW-0249">Electron transport</keyword>
<keyword evidence="2" id="KW-0349">Heme</keyword>
<dbReference type="EMBL" id="CABL01000008">
    <property type="protein sequence ID" value="CBH75313.1"/>
    <property type="molecule type" value="Genomic_DNA"/>
</dbReference>
<protein>
    <recommendedName>
        <fullName evidence="7">Cytochrome c domain-containing protein</fullName>
    </recommendedName>
</protein>
<keyword evidence="5" id="KW-0408">Iron</keyword>
<evidence type="ECO:0000256" key="5">
    <source>
        <dbReference type="ARBA" id="ARBA00023004"/>
    </source>
</evidence>
<evidence type="ECO:0000259" key="7">
    <source>
        <dbReference type="PROSITE" id="PS51007"/>
    </source>
</evidence>
<feature type="compositionally biased region" description="Low complexity" evidence="6">
    <location>
        <begin position="24"/>
        <end position="60"/>
    </location>
</feature>
<dbReference type="PROSITE" id="PS51257">
    <property type="entry name" value="PROKAR_LIPOPROTEIN"/>
    <property type="match status" value="1"/>
</dbReference>
<name>E6PFS6_9ZZZZ</name>
<evidence type="ECO:0000313" key="8">
    <source>
        <dbReference type="EMBL" id="CBH75313.1"/>
    </source>
</evidence>
<evidence type="ECO:0000256" key="3">
    <source>
        <dbReference type="ARBA" id="ARBA00022723"/>
    </source>
</evidence>
<dbReference type="Pfam" id="PF13442">
    <property type="entry name" value="Cytochrome_CBB3"/>
    <property type="match status" value="1"/>
</dbReference>
<evidence type="ECO:0000256" key="1">
    <source>
        <dbReference type="ARBA" id="ARBA00022448"/>
    </source>
</evidence>
<dbReference type="GO" id="GO:0009055">
    <property type="term" value="F:electron transfer activity"/>
    <property type="evidence" value="ECO:0007669"/>
    <property type="project" value="InterPro"/>
</dbReference>
<proteinExistence type="predicted"/>
<dbReference type="InterPro" id="IPR036909">
    <property type="entry name" value="Cyt_c-like_dom_sf"/>
</dbReference>
<comment type="caution">
    <text evidence="8">The sequence shown here is derived from an EMBL/GenBank/DDBJ whole genome shotgun (WGS) entry which is preliminary data.</text>
</comment>
<keyword evidence="3" id="KW-0479">Metal-binding</keyword>
<evidence type="ECO:0000256" key="6">
    <source>
        <dbReference type="SAM" id="MobiDB-lite"/>
    </source>
</evidence>
<accession>E6PFS6</accession>
<dbReference type="PROSITE" id="PS51007">
    <property type="entry name" value="CYTC"/>
    <property type="match status" value="1"/>
</dbReference>
<feature type="region of interest" description="Disordered" evidence="6">
    <location>
        <begin position="24"/>
        <end position="69"/>
    </location>
</feature>
<dbReference type="GO" id="GO:0046872">
    <property type="term" value="F:metal ion binding"/>
    <property type="evidence" value="ECO:0007669"/>
    <property type="project" value="UniProtKB-KW"/>
</dbReference>
<gene>
    <name evidence="8" type="ORF">CARN1_1330</name>
</gene>
<dbReference type="InterPro" id="IPR009056">
    <property type="entry name" value="Cyt_c-like_dom"/>
</dbReference>
<dbReference type="AlphaFoldDB" id="E6PFS6"/>
<keyword evidence="1" id="KW-0813">Transport</keyword>
<dbReference type="PANTHER" id="PTHR37823:SF1">
    <property type="entry name" value="CYTOCHROME C-553-LIKE"/>
    <property type="match status" value="1"/>
</dbReference>
<dbReference type="InterPro" id="IPR051811">
    <property type="entry name" value="Cytochrome_c550/c551-like"/>
</dbReference>
<evidence type="ECO:0000256" key="2">
    <source>
        <dbReference type="ARBA" id="ARBA00022617"/>
    </source>
</evidence>
<evidence type="ECO:0000256" key="4">
    <source>
        <dbReference type="ARBA" id="ARBA00022982"/>
    </source>
</evidence>
<dbReference type="SUPFAM" id="SSF46626">
    <property type="entry name" value="Cytochrome c"/>
    <property type="match status" value="1"/>
</dbReference>
<sequence>MIRRTATAMLALVLFSACAKTATTTKPAASTPGATAAPTTTTNPKARAATASPRAPSAVAQPSTAVSISPQHDKAFPHAIVPSARPSAKSIAQSTPKLVSTTAPKALVTAAPTPRAMATAASTPAAVADVGDIPHGKSLYEQHCANCHGADAQGGMGPSLQNEDSRKNLAQTVAWIKNPALPMPNLYPGTLSDKDVLDIATYVQSLK</sequence>
<dbReference type="GO" id="GO:0020037">
    <property type="term" value="F:heme binding"/>
    <property type="evidence" value="ECO:0007669"/>
    <property type="project" value="InterPro"/>
</dbReference>